<dbReference type="InterPro" id="IPR009014">
    <property type="entry name" value="Transketo_C/PFOR_II"/>
</dbReference>
<feature type="domain" description="Pyruvate:ferredoxin oxidoreductase core" evidence="1">
    <location>
        <begin position="1"/>
        <end position="57"/>
    </location>
</feature>
<keyword evidence="2" id="KW-0560">Oxidoreductase</keyword>
<accession>A0A075FX28</accession>
<protein>
    <submittedName>
        <fullName evidence="2">Pyruvate flavodoxin/ferredoxin oxidoreductase domain-containing protein (KorA)</fullName>
        <ecNumber evidence="2">1.2.7.3</ecNumber>
    </submittedName>
</protein>
<dbReference type="AlphaFoldDB" id="A0A075FX28"/>
<dbReference type="EC" id="1.2.7.3" evidence="2"/>
<proteinExistence type="predicted"/>
<dbReference type="EMBL" id="KF900476">
    <property type="protein sequence ID" value="AIE96325.1"/>
    <property type="molecule type" value="Genomic_DNA"/>
</dbReference>
<evidence type="ECO:0000313" key="2">
    <source>
        <dbReference type="EMBL" id="AIE96325.1"/>
    </source>
</evidence>
<dbReference type="SUPFAM" id="SSF52922">
    <property type="entry name" value="TK C-terminal domain-like"/>
    <property type="match status" value="1"/>
</dbReference>
<sequence length="97" mass="11218">MHRKEGHEIGFIDIKLLEPFPTEHVKSLLKDSSVIVDIEANMTAQLGSLIRKNLLKDPDYYVLKYTGRPMTCIEIFDSLKKILEKKAEKRQVLLYGD</sequence>
<evidence type="ECO:0000259" key="1">
    <source>
        <dbReference type="Pfam" id="PF17147"/>
    </source>
</evidence>
<dbReference type="InterPro" id="IPR033412">
    <property type="entry name" value="PFOR_II"/>
</dbReference>
<organism evidence="2">
    <name type="scientific">uncultured marine thaumarchaeote AD1000_77_H06</name>
    <dbReference type="NCBI Taxonomy" id="1455940"/>
    <lineage>
        <taxon>Archaea</taxon>
        <taxon>Nitrososphaerota</taxon>
        <taxon>environmental samples</taxon>
    </lineage>
</organism>
<dbReference type="GO" id="GO:0047553">
    <property type="term" value="F:2-oxoglutarate synthase activity"/>
    <property type="evidence" value="ECO:0007669"/>
    <property type="project" value="UniProtKB-EC"/>
</dbReference>
<name>A0A075FX28_9ARCH</name>
<keyword evidence="2" id="KW-0670">Pyruvate</keyword>
<dbReference type="Gene3D" id="3.40.50.920">
    <property type="match status" value="1"/>
</dbReference>
<dbReference type="Pfam" id="PF17147">
    <property type="entry name" value="PFOR_II"/>
    <property type="match status" value="1"/>
</dbReference>
<reference evidence="2" key="1">
    <citation type="journal article" date="2014" name="Genome Biol. Evol.">
        <title>Pangenome evidence for extensive interdomain horizontal transfer affecting lineage core and shell genes in uncultured planktonic thaumarchaeota and euryarchaeota.</title>
        <authorList>
            <person name="Deschamps P."/>
            <person name="Zivanovic Y."/>
            <person name="Moreira D."/>
            <person name="Rodriguez-Valera F."/>
            <person name="Lopez-Garcia P."/>
        </authorList>
    </citation>
    <scope>NUCLEOTIDE SEQUENCE</scope>
</reference>
<gene>
    <name evidence="2" type="primary">korA</name>
</gene>